<organism evidence="2 3">
    <name type="scientific">Terrisporobacter othiniensis</name>
    <dbReference type="NCBI Taxonomy" id="1577792"/>
    <lineage>
        <taxon>Bacteria</taxon>
        <taxon>Bacillati</taxon>
        <taxon>Bacillota</taxon>
        <taxon>Clostridia</taxon>
        <taxon>Peptostreptococcales</taxon>
        <taxon>Peptostreptococcaceae</taxon>
        <taxon>Terrisporobacter</taxon>
    </lineage>
</organism>
<sequence length="407" mass="46701">MDKSFSKIFLITVSLAMILIIFSLNFIVEDDLDIEDISGDRSALGNMNIVYQKRKGMYEADNIIISKDDEKIKKYVKEGVTNFSISKENVDNRELLKFSNDKNSICETEDEIASVSLLSTYSPYNGDEMKVYIDIKNKKSSKIKNYEIPIDDSIDANGASIYQALPIRDKDNIYLAIISSVYKDDNIEENKSLDNEVDMYKQTYLSLFKLNLSSQQSKCILTKSYEPSEMYIDGDVGFVRDNVAYFGVKIKDEKSKVINTCLFGFNIITKDINIMNLGVGNKNITNYYIDNDEVLLCCDADPISKKINTLLVNLNNKKIVSANEIDLKVKDEYSTDILEMRRDNNKTYFIIGNYKYDDYLGYDNSSSDIDYYIYVINEKNNAILYSGKIKEKNIYNVSFGIEKDDEL</sequence>
<keyword evidence="1" id="KW-0812">Transmembrane</keyword>
<dbReference type="RefSeq" id="WP_039678740.1">
    <property type="nucleotide sequence ID" value="NZ_JWHR01000050.1"/>
</dbReference>
<dbReference type="AlphaFoldDB" id="A0A0B3W6M2"/>
<name>A0A0B3W6M2_9FIRM</name>
<feature type="transmembrane region" description="Helical" evidence="1">
    <location>
        <begin position="7"/>
        <end position="28"/>
    </location>
</feature>
<dbReference type="STRING" id="1577792.QX51_04685"/>
<keyword evidence="1" id="KW-0472">Membrane</keyword>
<evidence type="ECO:0000313" key="2">
    <source>
        <dbReference type="EMBL" id="KHS58067.1"/>
    </source>
</evidence>
<accession>A0A0B3W6M2</accession>
<proteinExistence type="predicted"/>
<gene>
    <name evidence="2" type="ORF">QX51_04685</name>
</gene>
<comment type="caution">
    <text evidence="2">The sequence shown here is derived from an EMBL/GenBank/DDBJ whole genome shotgun (WGS) entry which is preliminary data.</text>
</comment>
<dbReference type="EMBL" id="JWHR01000050">
    <property type="protein sequence ID" value="KHS58067.1"/>
    <property type="molecule type" value="Genomic_DNA"/>
</dbReference>
<keyword evidence="1" id="KW-1133">Transmembrane helix</keyword>
<protein>
    <submittedName>
        <fullName evidence="2">Uncharacterized protein</fullName>
    </submittedName>
</protein>
<reference evidence="2 3" key="1">
    <citation type="submission" date="2014-12" db="EMBL/GenBank/DDBJ databases">
        <title>Draft genome sequence of Terrisporobacter sp. 08-306576, isolated from the blood culture of a bacteremia patient.</title>
        <authorList>
            <person name="Lund L.C."/>
            <person name="Sydenham T.V."/>
            <person name="Hogh S.V."/>
            <person name="Skov M.N."/>
            <person name="Kemp M."/>
            <person name="Justesen U.S."/>
        </authorList>
    </citation>
    <scope>NUCLEOTIDE SEQUENCE [LARGE SCALE GENOMIC DNA]</scope>
    <source>
        <strain evidence="2 3">08-306576</strain>
    </source>
</reference>
<keyword evidence="3" id="KW-1185">Reference proteome</keyword>
<dbReference type="Proteomes" id="UP000031189">
    <property type="component" value="Unassembled WGS sequence"/>
</dbReference>
<dbReference type="OrthoDB" id="1747081at2"/>
<evidence type="ECO:0000313" key="3">
    <source>
        <dbReference type="Proteomes" id="UP000031189"/>
    </source>
</evidence>
<evidence type="ECO:0000256" key="1">
    <source>
        <dbReference type="SAM" id="Phobius"/>
    </source>
</evidence>